<sequence>MFSQVFLLLLAQQALSEPLPLFPRQSSAQRFNTSTPWGDISTFSQCNDQCRDLTQGRFASCNNNQQADSNYFSCICTGDVGDDYQDCLECIANTQTWEPSVQSSAQALMNSYTETCRANGHRVDYETINPNTVGSSNDSLDANQRFNASTPWGEINTSNWPRCNDDCKIVYDSSEDNGFAACNSSSNYFNCVCRDDTADDYQDCLECVARNVQSGDNVRAEAQALMDSFTNGCRARGLRVDYELIEAGSGNSTSGSNGSNSNGNGNSTSNGGNSNSGTGNDNSGTGTSGNGAVAHASISLGLFVLCGVASVLAM</sequence>
<evidence type="ECO:0000256" key="3">
    <source>
        <dbReference type="SAM" id="SignalP"/>
    </source>
</evidence>
<accession>A0AAW0D056</accession>
<keyword evidence="5" id="KW-1185">Reference proteome</keyword>
<feature type="transmembrane region" description="Helical" evidence="2">
    <location>
        <begin position="292"/>
        <end position="313"/>
    </location>
</feature>
<keyword evidence="2" id="KW-0812">Transmembrane</keyword>
<keyword evidence="3" id="KW-0732">Signal</keyword>
<comment type="caution">
    <text evidence="4">The sequence shown here is derived from an EMBL/GenBank/DDBJ whole genome shotgun (WGS) entry which is preliminary data.</text>
</comment>
<reference evidence="4 5" key="1">
    <citation type="submission" date="2024-01" db="EMBL/GenBank/DDBJ databases">
        <title>A draft genome for a cacao thread blight-causing isolate of Paramarasmius palmivorus.</title>
        <authorList>
            <person name="Baruah I.K."/>
            <person name="Bukari Y."/>
            <person name="Amoako-Attah I."/>
            <person name="Meinhardt L.W."/>
            <person name="Bailey B.A."/>
            <person name="Cohen S.P."/>
        </authorList>
    </citation>
    <scope>NUCLEOTIDE SEQUENCE [LARGE SCALE GENOMIC DNA]</scope>
    <source>
        <strain evidence="4 5">GH-12</strain>
    </source>
</reference>
<proteinExistence type="predicted"/>
<dbReference type="AlphaFoldDB" id="A0AAW0D056"/>
<organism evidence="4 5">
    <name type="scientific">Paramarasmius palmivorus</name>
    <dbReference type="NCBI Taxonomy" id="297713"/>
    <lineage>
        <taxon>Eukaryota</taxon>
        <taxon>Fungi</taxon>
        <taxon>Dikarya</taxon>
        <taxon>Basidiomycota</taxon>
        <taxon>Agaricomycotina</taxon>
        <taxon>Agaricomycetes</taxon>
        <taxon>Agaricomycetidae</taxon>
        <taxon>Agaricales</taxon>
        <taxon>Marasmiineae</taxon>
        <taxon>Marasmiaceae</taxon>
        <taxon>Paramarasmius</taxon>
    </lineage>
</organism>
<dbReference type="EMBL" id="JAYKXP010000025">
    <property type="protein sequence ID" value="KAK7045426.1"/>
    <property type="molecule type" value="Genomic_DNA"/>
</dbReference>
<keyword evidence="2" id="KW-1133">Transmembrane helix</keyword>
<gene>
    <name evidence="4" type="ORF">VNI00_007679</name>
</gene>
<name>A0AAW0D056_9AGAR</name>
<feature type="signal peptide" evidence="3">
    <location>
        <begin position="1"/>
        <end position="16"/>
    </location>
</feature>
<keyword evidence="2" id="KW-0472">Membrane</keyword>
<feature type="compositionally biased region" description="Low complexity" evidence="1">
    <location>
        <begin position="249"/>
        <end position="285"/>
    </location>
</feature>
<feature type="region of interest" description="Disordered" evidence="1">
    <location>
        <begin position="249"/>
        <end position="286"/>
    </location>
</feature>
<protein>
    <submittedName>
        <fullName evidence="4">Uncharacterized protein</fullName>
    </submittedName>
</protein>
<evidence type="ECO:0000256" key="1">
    <source>
        <dbReference type="SAM" id="MobiDB-lite"/>
    </source>
</evidence>
<feature type="chain" id="PRO_5043721055" evidence="3">
    <location>
        <begin position="17"/>
        <end position="314"/>
    </location>
</feature>
<evidence type="ECO:0000313" key="4">
    <source>
        <dbReference type="EMBL" id="KAK7045426.1"/>
    </source>
</evidence>
<evidence type="ECO:0000256" key="2">
    <source>
        <dbReference type="SAM" id="Phobius"/>
    </source>
</evidence>
<evidence type="ECO:0000313" key="5">
    <source>
        <dbReference type="Proteomes" id="UP001383192"/>
    </source>
</evidence>
<dbReference type="Proteomes" id="UP001383192">
    <property type="component" value="Unassembled WGS sequence"/>
</dbReference>